<dbReference type="GO" id="GO:0046920">
    <property type="term" value="F:alpha-(1-&gt;3)-fucosyltransferase activity"/>
    <property type="evidence" value="ECO:0007669"/>
    <property type="project" value="TreeGrafter"/>
</dbReference>
<evidence type="ECO:0000256" key="12">
    <source>
        <dbReference type="ARBA" id="ARBA00048647"/>
    </source>
</evidence>
<evidence type="ECO:0000256" key="2">
    <source>
        <dbReference type="ARBA" id="ARBA00004922"/>
    </source>
</evidence>
<evidence type="ECO:0000256" key="8">
    <source>
        <dbReference type="ARBA" id="ARBA00022989"/>
    </source>
</evidence>
<dbReference type="GO" id="GO:0046922">
    <property type="term" value="F:peptide-O-fucosyltransferase activity"/>
    <property type="evidence" value="ECO:0007669"/>
    <property type="project" value="UniProtKB-EC"/>
</dbReference>
<dbReference type="PANTHER" id="PTHR11929:SF145">
    <property type="entry name" value="ALPHA-(1,3)-FUCOSYLTRANSFERASE FUT-1"/>
    <property type="match status" value="1"/>
</dbReference>
<dbReference type="InParanoid" id="E4WT70"/>
<comment type="catalytic activity">
    <reaction evidence="12">
        <text>L-seryl-[protein] + GDP-beta-L-fucose = 3-O-(alpha-L-fucosyl)-L-seryl-[protein] + GDP + H(+)</text>
        <dbReference type="Rhea" id="RHEA:63644"/>
        <dbReference type="Rhea" id="RHEA-COMP:9863"/>
        <dbReference type="Rhea" id="RHEA-COMP:17914"/>
        <dbReference type="ChEBI" id="CHEBI:15378"/>
        <dbReference type="ChEBI" id="CHEBI:29999"/>
        <dbReference type="ChEBI" id="CHEBI:57273"/>
        <dbReference type="ChEBI" id="CHEBI:58189"/>
        <dbReference type="ChEBI" id="CHEBI:189632"/>
        <dbReference type="EC" id="2.4.1.221"/>
    </reaction>
    <physiologicalReaction direction="left-to-right" evidence="12">
        <dbReference type="Rhea" id="RHEA:63645"/>
    </physiologicalReaction>
</comment>
<evidence type="ECO:0000256" key="6">
    <source>
        <dbReference type="ARBA" id="ARBA00022692"/>
    </source>
</evidence>
<evidence type="ECO:0000259" key="14">
    <source>
        <dbReference type="Pfam" id="PF00852"/>
    </source>
</evidence>
<dbReference type="InterPro" id="IPR001503">
    <property type="entry name" value="Glyco_trans_10"/>
</dbReference>
<evidence type="ECO:0000313" key="16">
    <source>
        <dbReference type="EMBL" id="CBY06873.1"/>
    </source>
</evidence>
<evidence type="ECO:0000256" key="10">
    <source>
        <dbReference type="ARBA" id="ARBA00023180"/>
    </source>
</evidence>
<name>E4WT70_OIKDI</name>
<dbReference type="Gene3D" id="3.40.50.11660">
    <property type="entry name" value="Glycosyl transferase family 10, C-terminal domain"/>
    <property type="match status" value="1"/>
</dbReference>
<feature type="domain" description="Fucosyltransferase N-terminal" evidence="15">
    <location>
        <begin position="56"/>
        <end position="173"/>
    </location>
</feature>
<dbReference type="EMBL" id="FN653016">
    <property type="protein sequence ID" value="CBY06873.1"/>
    <property type="molecule type" value="Genomic_DNA"/>
</dbReference>
<keyword evidence="9" id="KW-0472">Membrane</keyword>
<dbReference type="PANTHER" id="PTHR11929">
    <property type="entry name" value="ALPHA- 1,3 -FUCOSYLTRANSFERASE"/>
    <property type="match status" value="1"/>
</dbReference>
<dbReference type="Proteomes" id="UP000001307">
    <property type="component" value="Unassembled WGS sequence"/>
</dbReference>
<dbReference type="InterPro" id="IPR038577">
    <property type="entry name" value="GT10-like_C_sf"/>
</dbReference>
<evidence type="ECO:0000259" key="15">
    <source>
        <dbReference type="Pfam" id="PF17039"/>
    </source>
</evidence>
<keyword evidence="6 13" id="KW-0812">Transmembrane</keyword>
<dbReference type="UniPathway" id="UPA00378"/>
<dbReference type="Pfam" id="PF00852">
    <property type="entry name" value="Glyco_transf_10"/>
    <property type="match status" value="1"/>
</dbReference>
<comment type="subcellular location">
    <subcellularLocation>
        <location evidence="1">Endoplasmic reticulum membrane</location>
        <topology evidence="1">Single-pass type II membrane protein</topology>
    </subcellularLocation>
    <subcellularLocation>
        <location evidence="13">Golgi apparatus</location>
        <location evidence="13">Golgi stack membrane</location>
        <topology evidence="13">Single-pass type II membrane protein</topology>
    </subcellularLocation>
</comment>
<protein>
    <recommendedName>
        <fullName evidence="13">Fucosyltransferase</fullName>
        <ecNumber evidence="13">2.4.1.-</ecNumber>
    </recommendedName>
</protein>
<proteinExistence type="inferred from homology"/>
<organism evidence="16">
    <name type="scientific">Oikopleura dioica</name>
    <name type="common">Tunicate</name>
    <dbReference type="NCBI Taxonomy" id="34765"/>
    <lineage>
        <taxon>Eukaryota</taxon>
        <taxon>Metazoa</taxon>
        <taxon>Chordata</taxon>
        <taxon>Tunicata</taxon>
        <taxon>Appendicularia</taxon>
        <taxon>Copelata</taxon>
        <taxon>Oikopleuridae</taxon>
        <taxon>Oikopleura</taxon>
    </lineage>
</organism>
<keyword evidence="17" id="KW-1185">Reference proteome</keyword>
<evidence type="ECO:0000313" key="17">
    <source>
        <dbReference type="Proteomes" id="UP000001307"/>
    </source>
</evidence>
<reference evidence="16" key="1">
    <citation type="journal article" date="2010" name="Science">
        <title>Plasticity of animal genome architecture unmasked by rapid evolution of a pelagic tunicate.</title>
        <authorList>
            <person name="Denoeud F."/>
            <person name="Henriet S."/>
            <person name="Mungpakdee S."/>
            <person name="Aury J.M."/>
            <person name="Da Silva C."/>
            <person name="Brinkmann H."/>
            <person name="Mikhaleva J."/>
            <person name="Olsen L.C."/>
            <person name="Jubin C."/>
            <person name="Canestro C."/>
            <person name="Bouquet J.M."/>
            <person name="Danks G."/>
            <person name="Poulain J."/>
            <person name="Campsteijn C."/>
            <person name="Adamski M."/>
            <person name="Cross I."/>
            <person name="Yadetie F."/>
            <person name="Muffato M."/>
            <person name="Louis A."/>
            <person name="Butcher S."/>
            <person name="Tsagkogeorga G."/>
            <person name="Konrad A."/>
            <person name="Singh S."/>
            <person name="Jensen M.F."/>
            <person name="Cong E.H."/>
            <person name="Eikeseth-Otteraa H."/>
            <person name="Noel B."/>
            <person name="Anthouard V."/>
            <person name="Porcel B.M."/>
            <person name="Kachouri-Lafond R."/>
            <person name="Nishino A."/>
            <person name="Ugolini M."/>
            <person name="Chourrout P."/>
            <person name="Nishida H."/>
            <person name="Aasland R."/>
            <person name="Huzurbazar S."/>
            <person name="Westhof E."/>
            <person name="Delsuc F."/>
            <person name="Lehrach H."/>
            <person name="Reinhardt R."/>
            <person name="Weissenbach J."/>
            <person name="Roy S.W."/>
            <person name="Artiguenave F."/>
            <person name="Postlethwait J.H."/>
            <person name="Manak J.R."/>
            <person name="Thompson E.M."/>
            <person name="Jaillon O."/>
            <person name="Du Pasquier L."/>
            <person name="Boudinot P."/>
            <person name="Liberles D.A."/>
            <person name="Volff J.N."/>
            <person name="Philippe H."/>
            <person name="Lenhard B."/>
            <person name="Roest Crollius H."/>
            <person name="Wincker P."/>
            <person name="Chourrout D."/>
        </authorList>
    </citation>
    <scope>NUCLEOTIDE SEQUENCE [LARGE SCALE GENOMIC DNA]</scope>
</reference>
<evidence type="ECO:0000256" key="11">
    <source>
        <dbReference type="ARBA" id="ARBA00047273"/>
    </source>
</evidence>
<dbReference type="GO" id="GO:0032580">
    <property type="term" value="C:Golgi cisterna membrane"/>
    <property type="evidence" value="ECO:0007669"/>
    <property type="project" value="UniProtKB-SubCell"/>
</dbReference>
<sequence length="449" mass="52546">MKMLANFGIIAVMNGLSSKEWRTKRVEKSEKKSAKVETFRIYQEDLSPKKNVDGVVILDWWGKKEAPPYLKRLTEDCGGCYLTNDQKREKSADGILLDNTRFLRYAHLDKLEEKYFNPPSLSDRNSDQYWIFWPREAASKGADGAELMTGGWDSAFNLTTSYRMDSDIPRPFGDYESELKYARYKYKNGNWTERQTPQEHLQDIMAQKTSSNYASWMVSNCDQTGGADQRFEYVTRLIKEGLKMDGYGHCFENVVGDRPWTIYQSNGVQWGQFAKYKFYLALENSVHCTDYLSEKFWRNSLRQGLVPIVSGSHKDDVQRMAPPNSFIHVEDFASPKDLVDYLEYLSRNDTAYEKYHQWRMEEPDFEKPFYMQPEETMICGICKEVTKRKNLGFPKRMIKSVANWWWVNQHDEQCIAGQDLPSSILEIPTVTMENSFDELRHLHMHTQTL</sequence>
<evidence type="ECO:0000256" key="5">
    <source>
        <dbReference type="ARBA" id="ARBA00022679"/>
    </source>
</evidence>
<keyword evidence="8" id="KW-1133">Transmembrane helix</keyword>
<dbReference type="InterPro" id="IPR031481">
    <property type="entry name" value="Glyco_tran_10_N"/>
</dbReference>
<keyword evidence="13" id="KW-0333">Golgi apparatus</keyword>
<dbReference type="EC" id="2.4.1.-" evidence="13"/>
<comment type="pathway">
    <text evidence="2">Protein modification; protein glycosylation.</text>
</comment>
<evidence type="ECO:0000256" key="9">
    <source>
        <dbReference type="ARBA" id="ARBA00023136"/>
    </source>
</evidence>
<comment type="similarity">
    <text evidence="3 13">Belongs to the glycosyltransferase 10 family.</text>
</comment>
<dbReference type="FunFam" id="3.40.50.11660:FF:000002">
    <property type="entry name" value="Alpha-(1,3)-fucosyltransferase"/>
    <property type="match status" value="1"/>
</dbReference>
<comment type="catalytic activity">
    <reaction evidence="11">
        <text>L-threonyl-[protein] + GDP-beta-L-fucose = 3-O-(alpha-L-fucosyl)-L-threonyl-[protein] + GDP + H(+)</text>
        <dbReference type="Rhea" id="RHEA:70491"/>
        <dbReference type="Rhea" id="RHEA-COMP:11060"/>
        <dbReference type="Rhea" id="RHEA-COMP:17915"/>
        <dbReference type="ChEBI" id="CHEBI:15378"/>
        <dbReference type="ChEBI" id="CHEBI:30013"/>
        <dbReference type="ChEBI" id="CHEBI:57273"/>
        <dbReference type="ChEBI" id="CHEBI:58189"/>
        <dbReference type="ChEBI" id="CHEBI:189631"/>
        <dbReference type="EC" id="2.4.1.221"/>
    </reaction>
    <physiologicalReaction direction="left-to-right" evidence="11">
        <dbReference type="Rhea" id="RHEA:70492"/>
    </physiologicalReaction>
</comment>
<evidence type="ECO:0000256" key="1">
    <source>
        <dbReference type="ARBA" id="ARBA00004648"/>
    </source>
</evidence>
<gene>
    <name evidence="16" type="ORF">GSOID_T00005945001</name>
</gene>
<dbReference type="Pfam" id="PF17039">
    <property type="entry name" value="Glyco_tran_10_N"/>
    <property type="match status" value="1"/>
</dbReference>
<feature type="domain" description="Fucosyltransferase C-terminal" evidence="14">
    <location>
        <begin position="211"/>
        <end position="404"/>
    </location>
</feature>
<evidence type="ECO:0000256" key="13">
    <source>
        <dbReference type="RuleBase" id="RU003832"/>
    </source>
</evidence>
<dbReference type="OrthoDB" id="427096at2759"/>
<dbReference type="SUPFAM" id="SSF53756">
    <property type="entry name" value="UDP-Glycosyltransferase/glycogen phosphorylase"/>
    <property type="match status" value="1"/>
</dbReference>
<evidence type="ECO:0000256" key="3">
    <source>
        <dbReference type="ARBA" id="ARBA00008919"/>
    </source>
</evidence>
<keyword evidence="7" id="KW-0735">Signal-anchor</keyword>
<dbReference type="InterPro" id="IPR055270">
    <property type="entry name" value="Glyco_tran_10_C"/>
</dbReference>
<accession>E4WT70</accession>
<evidence type="ECO:0000256" key="7">
    <source>
        <dbReference type="ARBA" id="ARBA00022968"/>
    </source>
</evidence>
<keyword evidence="4 13" id="KW-0328">Glycosyltransferase</keyword>
<keyword evidence="10" id="KW-0325">Glycoprotein</keyword>
<dbReference type="GO" id="GO:0005789">
    <property type="term" value="C:endoplasmic reticulum membrane"/>
    <property type="evidence" value="ECO:0007669"/>
    <property type="project" value="UniProtKB-SubCell"/>
</dbReference>
<evidence type="ECO:0000256" key="4">
    <source>
        <dbReference type="ARBA" id="ARBA00022676"/>
    </source>
</evidence>
<keyword evidence="5 13" id="KW-0808">Transferase</keyword>
<dbReference type="AlphaFoldDB" id="E4WT70"/>